<proteinExistence type="predicted"/>
<accession>A0ABX6E827</accession>
<evidence type="ECO:0000256" key="3">
    <source>
        <dbReference type="ARBA" id="ARBA00023004"/>
    </source>
</evidence>
<keyword evidence="6" id="KW-0238">DNA-binding</keyword>
<dbReference type="PROSITE" id="PS50937">
    <property type="entry name" value="HTH_MERR_2"/>
    <property type="match status" value="1"/>
</dbReference>
<dbReference type="InterPro" id="IPR015358">
    <property type="entry name" value="Tscrpt_reg_MerR_DNA-bd"/>
</dbReference>
<evidence type="ECO:0000259" key="8">
    <source>
        <dbReference type="PROSITE" id="PS50937"/>
    </source>
</evidence>
<evidence type="ECO:0000256" key="2">
    <source>
        <dbReference type="ARBA" id="ARBA00022723"/>
    </source>
</evidence>
<evidence type="ECO:0000313" key="10">
    <source>
        <dbReference type="Proteomes" id="UP000402241"/>
    </source>
</evidence>
<keyword evidence="4" id="KW-0411">Iron-sulfur</keyword>
<keyword evidence="3" id="KW-0408">Iron</keyword>
<gene>
    <name evidence="9" type="primary">soxR</name>
    <name evidence="9" type="ORF">GCE86_26815</name>
</gene>
<dbReference type="InterPro" id="IPR010211">
    <property type="entry name" value="Redox-sen_tscrpt-act_SoxR"/>
</dbReference>
<dbReference type="SMART" id="SM00422">
    <property type="entry name" value="HTH_MERR"/>
    <property type="match status" value="1"/>
</dbReference>
<evidence type="ECO:0000313" key="9">
    <source>
        <dbReference type="EMBL" id="QGL50313.1"/>
    </source>
</evidence>
<dbReference type="Pfam" id="PF09278">
    <property type="entry name" value="MerR-DNA-bind"/>
    <property type="match status" value="1"/>
</dbReference>
<dbReference type="SUPFAM" id="SSF46955">
    <property type="entry name" value="Putative DNA-binding domain"/>
    <property type="match status" value="1"/>
</dbReference>
<dbReference type="PANTHER" id="PTHR30204">
    <property type="entry name" value="REDOX-CYCLING DRUG-SENSING TRANSCRIPTIONAL ACTIVATOR SOXR"/>
    <property type="match status" value="1"/>
</dbReference>
<keyword evidence="10" id="KW-1185">Reference proteome</keyword>
<dbReference type="InterPro" id="IPR000551">
    <property type="entry name" value="MerR-type_HTH_dom"/>
</dbReference>
<evidence type="ECO:0000256" key="6">
    <source>
        <dbReference type="ARBA" id="ARBA00023125"/>
    </source>
</evidence>
<evidence type="ECO:0000256" key="7">
    <source>
        <dbReference type="ARBA" id="ARBA00023163"/>
    </source>
</evidence>
<dbReference type="Pfam" id="PF00376">
    <property type="entry name" value="MerR"/>
    <property type="match status" value="1"/>
</dbReference>
<keyword evidence="2" id="KW-0479">Metal-binding</keyword>
<evidence type="ECO:0000256" key="5">
    <source>
        <dbReference type="ARBA" id="ARBA00023015"/>
    </source>
</evidence>
<dbReference type="PANTHER" id="PTHR30204:SF0">
    <property type="entry name" value="REDOX-SENSITIVE TRANSCRIPTIONAL ACTIVATOR SOXR"/>
    <property type="match status" value="1"/>
</dbReference>
<dbReference type="PROSITE" id="PS00552">
    <property type="entry name" value="HTH_MERR_1"/>
    <property type="match status" value="1"/>
</dbReference>
<keyword evidence="1" id="KW-0001">2Fe-2S</keyword>
<keyword evidence="7" id="KW-0804">Transcription</keyword>
<feature type="domain" description="HTH merR-type" evidence="8">
    <location>
        <begin position="73"/>
        <end position="141"/>
    </location>
</feature>
<protein>
    <submittedName>
        <fullName evidence="9">Redox-sensitive transcriptional activator SoxR</fullName>
    </submittedName>
</protein>
<dbReference type="PRINTS" id="PR00040">
    <property type="entry name" value="HTHMERR"/>
</dbReference>
<sequence length="182" mass="19751">MTARTPWPAPASRSTTRRPTLPVAPVTRIIVASRNSRELDGPTVEPQQLLRSTPGGHTRGVKQDTSFDWHEPGLTIGQVAQRSGVSVSAIRFYEAQGLLSSDRTAGNQRRYHSDVMCRLAMIEACQRVGLTLAEVGGALAALPPGQAPTPADWDALAERLRTEAQSRIDRLNQVLRELAPPA</sequence>
<dbReference type="EMBL" id="CP045309">
    <property type="protein sequence ID" value="QGL50313.1"/>
    <property type="molecule type" value="Genomic_DNA"/>
</dbReference>
<reference evidence="9 10" key="1">
    <citation type="submission" date="2019-10" db="EMBL/GenBank/DDBJ databases">
        <title>Genome Sequence of Micromonospora terminaliae DSM 101760.</title>
        <authorList>
            <person name="Guo L."/>
        </authorList>
    </citation>
    <scope>NUCLEOTIDE SEQUENCE [LARGE SCALE GENOMIC DNA]</scope>
    <source>
        <strain evidence="9 10">DSM 101760</strain>
    </source>
</reference>
<dbReference type="InterPro" id="IPR047057">
    <property type="entry name" value="MerR_fam"/>
</dbReference>
<dbReference type="Gene3D" id="1.10.1660.10">
    <property type="match status" value="1"/>
</dbReference>
<name>A0ABX6E827_9ACTN</name>
<evidence type="ECO:0000256" key="1">
    <source>
        <dbReference type="ARBA" id="ARBA00022714"/>
    </source>
</evidence>
<keyword evidence="5" id="KW-0805">Transcription regulation</keyword>
<dbReference type="NCBIfam" id="TIGR01950">
    <property type="entry name" value="SoxR"/>
    <property type="match status" value="1"/>
</dbReference>
<dbReference type="Proteomes" id="UP000402241">
    <property type="component" value="Chromosome"/>
</dbReference>
<dbReference type="InterPro" id="IPR009061">
    <property type="entry name" value="DNA-bd_dom_put_sf"/>
</dbReference>
<evidence type="ECO:0000256" key="4">
    <source>
        <dbReference type="ARBA" id="ARBA00023014"/>
    </source>
</evidence>
<organism evidence="9 10">
    <name type="scientific">Micromonospora terminaliae</name>
    <dbReference type="NCBI Taxonomy" id="1914461"/>
    <lineage>
        <taxon>Bacteria</taxon>
        <taxon>Bacillati</taxon>
        <taxon>Actinomycetota</taxon>
        <taxon>Actinomycetes</taxon>
        <taxon>Micromonosporales</taxon>
        <taxon>Micromonosporaceae</taxon>
        <taxon>Micromonospora</taxon>
    </lineage>
</organism>